<dbReference type="Pfam" id="PF01545">
    <property type="entry name" value="Cation_efflux"/>
    <property type="match status" value="1"/>
</dbReference>
<feature type="transmembrane region" description="Helical" evidence="23">
    <location>
        <begin position="343"/>
        <end position="365"/>
    </location>
</feature>
<feature type="transmembrane region" description="Helical" evidence="23">
    <location>
        <begin position="425"/>
        <end position="443"/>
    </location>
</feature>
<feature type="compositionally biased region" description="Low complexity" evidence="22">
    <location>
        <begin position="95"/>
        <end position="105"/>
    </location>
</feature>
<evidence type="ECO:0000256" key="12">
    <source>
        <dbReference type="ARBA" id="ARBA00023015"/>
    </source>
</evidence>
<dbReference type="CDD" id="cd21078">
    <property type="entry name" value="NTD_ZNT9"/>
    <property type="match status" value="1"/>
</dbReference>
<dbReference type="GO" id="GO:0008324">
    <property type="term" value="F:monoatomic cation transmembrane transporter activity"/>
    <property type="evidence" value="ECO:0007669"/>
    <property type="project" value="InterPro"/>
</dbReference>
<keyword evidence="15 23" id="KW-0472">Membrane</keyword>
<feature type="transmembrane region" description="Helical" evidence="23">
    <location>
        <begin position="400"/>
        <end position="419"/>
    </location>
</feature>
<dbReference type="InterPro" id="IPR027469">
    <property type="entry name" value="Cation_efflux_TMD_sf"/>
</dbReference>
<dbReference type="AlphaFoldDB" id="A0A553PEQ6"/>
<dbReference type="PANTHER" id="PTHR13414">
    <property type="entry name" value="HUEL-CATION TRANSPORTER"/>
    <property type="match status" value="1"/>
</dbReference>
<evidence type="ECO:0000313" key="25">
    <source>
        <dbReference type="EMBL" id="TRY76169.1"/>
    </source>
</evidence>
<evidence type="ECO:0000256" key="11">
    <source>
        <dbReference type="ARBA" id="ARBA00022989"/>
    </source>
</evidence>
<evidence type="ECO:0000256" key="20">
    <source>
        <dbReference type="ARBA" id="ARBA00034922"/>
    </source>
</evidence>
<reference evidence="25 26" key="1">
    <citation type="journal article" date="2018" name="Nat. Ecol. Evol.">
        <title>Genomic signatures of mitonuclear coevolution across populations of Tigriopus californicus.</title>
        <authorList>
            <person name="Barreto F.S."/>
            <person name="Watson E.T."/>
            <person name="Lima T.G."/>
            <person name="Willett C.S."/>
            <person name="Edmands S."/>
            <person name="Li W."/>
            <person name="Burton R.S."/>
        </authorList>
    </citation>
    <scope>NUCLEOTIDE SEQUENCE [LARGE SCALE GENOMIC DNA]</scope>
    <source>
        <strain evidence="25 26">San Diego</strain>
    </source>
</reference>
<dbReference type="GO" id="GO:0015297">
    <property type="term" value="F:antiporter activity"/>
    <property type="evidence" value="ECO:0007669"/>
    <property type="project" value="UniProtKB-KW"/>
</dbReference>
<dbReference type="SUPFAM" id="SSF161111">
    <property type="entry name" value="Cation efflux protein transmembrane domain-like"/>
    <property type="match status" value="1"/>
</dbReference>
<dbReference type="Gene3D" id="1.20.1510.10">
    <property type="entry name" value="Cation efflux protein transmembrane domain"/>
    <property type="match status" value="1"/>
</dbReference>
<keyword evidence="14" id="KW-0496">Mitochondrion</keyword>
<dbReference type="GO" id="GO:0005634">
    <property type="term" value="C:nucleus"/>
    <property type="evidence" value="ECO:0007669"/>
    <property type="project" value="UniProtKB-SubCell"/>
</dbReference>
<evidence type="ECO:0000256" key="4">
    <source>
        <dbReference type="ARBA" id="ARBA00008873"/>
    </source>
</evidence>
<dbReference type="GO" id="GO:0005783">
    <property type="term" value="C:endoplasmic reticulum"/>
    <property type="evidence" value="ECO:0007669"/>
    <property type="project" value="UniProtKB-SubCell"/>
</dbReference>
<evidence type="ECO:0000256" key="21">
    <source>
        <dbReference type="ARBA" id="ARBA00048349"/>
    </source>
</evidence>
<keyword evidence="17" id="KW-0539">Nucleus</keyword>
<feature type="transmembrane region" description="Helical" evidence="23">
    <location>
        <begin position="308"/>
        <end position="331"/>
    </location>
</feature>
<dbReference type="GO" id="GO:0006829">
    <property type="term" value="P:zinc ion transport"/>
    <property type="evidence" value="ECO:0007669"/>
    <property type="project" value="UniProtKB-KW"/>
</dbReference>
<dbReference type="InterPro" id="IPR002524">
    <property type="entry name" value="Cation_efflux"/>
</dbReference>
<sequence length="569" mass="62212">MMSGRATLGRSWLGLAARGPNGPTGPGIRLAIGSLGEFTPCSSASPSGFKISIESCGCLWGSSPFNPGNGFPGRLLLWAGQSHRLLSASTRTFAPEEPSSSGPSGKMVRVDTPTKSSITYDRNFITTTRALRDFMLKPSDLKSLRVTTRRSPNEVDPPLSVYWRKDVEAKAREVWGSMEAVDIAREKRELQDMQREQFNSLIKRFAVRRRQKRLLQRENWPVRPLRLDPEPGLQGSSGKVVLAAIGINSINCVCKFGAWLYTGSHALFSEAVHSLADTLNQVILAYGIHKSIKKPNEDHPYGYSNMQYVSSLISGVGIFFLGSGLSVYHGIAGLLQPHEMESIHIGLAVLGASFLSENITLGLAIRSIRESASAQGMGLFEYVVGGYDPCVNVVLLEDMAAVLGVVIAGSAMGLSFYTGIHIPDAVGSIMIGGLLATVAGFMVHTNTNALVGRSIPEDKLRLINKELEGDIMVRQVQDVKGIDMGNGIVRYKAELDIDGRELAKYYLQKNDLPKMLLEVQAIKSENDLNLFILRHGENIVDCLGEQVDRIEKQLKAKHPEVKHVDLEVL</sequence>
<dbReference type="SUPFAM" id="SSF46955">
    <property type="entry name" value="Putative DNA-binding domain"/>
    <property type="match status" value="1"/>
</dbReference>
<feature type="region of interest" description="Disordered" evidence="22">
    <location>
        <begin position="91"/>
        <end position="111"/>
    </location>
</feature>
<evidence type="ECO:0000256" key="2">
    <source>
        <dbReference type="ARBA" id="ARBA00004225"/>
    </source>
</evidence>
<keyword evidence="10" id="KW-0864">Zinc transport</keyword>
<dbReference type="Proteomes" id="UP000318571">
    <property type="component" value="Chromosome 5"/>
</dbReference>
<dbReference type="OrthoDB" id="435980at2759"/>
<evidence type="ECO:0000256" key="23">
    <source>
        <dbReference type="SAM" id="Phobius"/>
    </source>
</evidence>
<keyword evidence="13" id="KW-0406">Ion transport</keyword>
<dbReference type="GO" id="GO:0006882">
    <property type="term" value="P:intracellular zinc ion homeostasis"/>
    <property type="evidence" value="ECO:0007669"/>
    <property type="project" value="TreeGrafter"/>
</dbReference>
<dbReference type="GO" id="GO:0031966">
    <property type="term" value="C:mitochondrial membrane"/>
    <property type="evidence" value="ECO:0007669"/>
    <property type="project" value="UniProtKB-SubCell"/>
</dbReference>
<keyword evidence="11 23" id="KW-1133">Transmembrane helix</keyword>
<keyword evidence="12" id="KW-0805">Transcription regulation</keyword>
<evidence type="ECO:0000256" key="18">
    <source>
        <dbReference type="ARBA" id="ARBA00033405"/>
    </source>
</evidence>
<keyword evidence="26" id="KW-1185">Reference proteome</keyword>
<evidence type="ECO:0000256" key="15">
    <source>
        <dbReference type="ARBA" id="ARBA00023136"/>
    </source>
</evidence>
<dbReference type="EMBL" id="VCGU01000004">
    <property type="protein sequence ID" value="TRY76169.1"/>
    <property type="molecule type" value="Genomic_DNA"/>
</dbReference>
<evidence type="ECO:0000256" key="13">
    <source>
        <dbReference type="ARBA" id="ARBA00023065"/>
    </source>
</evidence>
<evidence type="ECO:0000256" key="3">
    <source>
        <dbReference type="ARBA" id="ARBA00004240"/>
    </source>
</evidence>
<name>A0A553PEQ6_TIGCA</name>
<feature type="domain" description="Cation efflux protein transmembrane" evidence="24">
    <location>
        <begin position="241"/>
        <end position="450"/>
    </location>
</feature>
<comment type="caution">
    <text evidence="25">The sequence shown here is derived from an EMBL/GenBank/DDBJ whole genome shotgun (WGS) entry which is preliminary data.</text>
</comment>
<comment type="subcellular location">
    <subcellularLocation>
        <location evidence="3">Endoplasmic reticulum</location>
    </subcellularLocation>
    <subcellularLocation>
        <location evidence="2">Mitochondrion membrane</location>
        <topology evidence="2">Multi-pass membrane protein</topology>
    </subcellularLocation>
    <subcellularLocation>
        <location evidence="1">Nucleus</location>
    </subcellularLocation>
</comment>
<evidence type="ECO:0000256" key="9">
    <source>
        <dbReference type="ARBA" id="ARBA00022833"/>
    </source>
</evidence>
<evidence type="ECO:0000256" key="1">
    <source>
        <dbReference type="ARBA" id="ARBA00004123"/>
    </source>
</evidence>
<keyword evidence="6" id="KW-0050">Antiport</keyword>
<protein>
    <recommendedName>
        <fullName evidence="19">Proton-coupled zinc antiporter SLC30A9, mitochondrial</fullName>
    </recommendedName>
    <alternativeName>
        <fullName evidence="18">Solute carrier family 30 member 9</fullName>
    </alternativeName>
    <alternativeName>
        <fullName evidence="20">Zinc transporter 9</fullName>
    </alternativeName>
</protein>
<evidence type="ECO:0000256" key="5">
    <source>
        <dbReference type="ARBA" id="ARBA00022448"/>
    </source>
</evidence>
<evidence type="ECO:0000256" key="16">
    <source>
        <dbReference type="ARBA" id="ARBA00023163"/>
    </source>
</evidence>
<dbReference type="InterPro" id="IPR040177">
    <property type="entry name" value="SLC30A9"/>
</dbReference>
<evidence type="ECO:0000256" key="14">
    <source>
        <dbReference type="ARBA" id="ARBA00023128"/>
    </source>
</evidence>
<evidence type="ECO:0000256" key="7">
    <source>
        <dbReference type="ARBA" id="ARBA00022692"/>
    </source>
</evidence>
<evidence type="ECO:0000256" key="17">
    <source>
        <dbReference type="ARBA" id="ARBA00023242"/>
    </source>
</evidence>
<organism evidence="25 26">
    <name type="scientific">Tigriopus californicus</name>
    <name type="common">Marine copepod</name>
    <dbReference type="NCBI Taxonomy" id="6832"/>
    <lineage>
        <taxon>Eukaryota</taxon>
        <taxon>Metazoa</taxon>
        <taxon>Ecdysozoa</taxon>
        <taxon>Arthropoda</taxon>
        <taxon>Crustacea</taxon>
        <taxon>Multicrustacea</taxon>
        <taxon>Hexanauplia</taxon>
        <taxon>Copepoda</taxon>
        <taxon>Harpacticoida</taxon>
        <taxon>Harpacticidae</taxon>
        <taxon>Tigriopus</taxon>
    </lineage>
</organism>
<dbReference type="InterPro" id="IPR037129">
    <property type="entry name" value="XPA_sf"/>
</dbReference>
<keyword evidence="9" id="KW-0862">Zinc</keyword>
<evidence type="ECO:0000256" key="8">
    <source>
        <dbReference type="ARBA" id="ARBA00022824"/>
    </source>
</evidence>
<comment type="similarity">
    <text evidence="4">Belongs to the cation diffusion facilitator (CDF) transporter (TC 2.A.4) family. SLC30A subfamily.</text>
</comment>
<dbReference type="NCBIfam" id="TIGR01297">
    <property type="entry name" value="CDF"/>
    <property type="match status" value="1"/>
</dbReference>
<dbReference type="InterPro" id="IPR058533">
    <property type="entry name" value="Cation_efflux_TM"/>
</dbReference>
<gene>
    <name evidence="25" type="ORF">TCAL_10619</name>
</gene>
<keyword evidence="8" id="KW-0256">Endoplasmic reticulum</keyword>
<evidence type="ECO:0000259" key="24">
    <source>
        <dbReference type="Pfam" id="PF01545"/>
    </source>
</evidence>
<accession>A0A553PEQ6</accession>
<dbReference type="Gene3D" id="3.90.530.10">
    <property type="entry name" value="XPA C-terminal domain"/>
    <property type="match status" value="1"/>
</dbReference>
<keyword evidence="16" id="KW-0804">Transcription</keyword>
<evidence type="ECO:0000256" key="6">
    <source>
        <dbReference type="ARBA" id="ARBA00022449"/>
    </source>
</evidence>
<evidence type="ECO:0000256" key="19">
    <source>
        <dbReference type="ARBA" id="ARBA00034845"/>
    </source>
</evidence>
<evidence type="ECO:0000256" key="10">
    <source>
        <dbReference type="ARBA" id="ARBA00022906"/>
    </source>
</evidence>
<dbReference type="STRING" id="6832.A0A553PEQ6"/>
<dbReference type="OMA" id="HSMFSEC"/>
<proteinExistence type="inferred from homology"/>
<evidence type="ECO:0000313" key="26">
    <source>
        <dbReference type="Proteomes" id="UP000318571"/>
    </source>
</evidence>
<comment type="catalytic activity">
    <reaction evidence="21">
        <text>Zn(2+)(in) + 2 H(+)(out) = Zn(2+)(out) + 2 H(+)(in)</text>
        <dbReference type="Rhea" id="RHEA:72627"/>
        <dbReference type="ChEBI" id="CHEBI:15378"/>
        <dbReference type="ChEBI" id="CHEBI:29105"/>
    </reaction>
</comment>
<evidence type="ECO:0000256" key="22">
    <source>
        <dbReference type="SAM" id="MobiDB-lite"/>
    </source>
</evidence>
<dbReference type="PANTHER" id="PTHR13414:SF9">
    <property type="entry name" value="PROTON-COUPLED ZINC ANTIPORTER SLC30A9, MITOCHONDRIAL"/>
    <property type="match status" value="1"/>
</dbReference>
<dbReference type="InterPro" id="IPR009061">
    <property type="entry name" value="DNA-bd_dom_put_sf"/>
</dbReference>
<keyword evidence="5" id="KW-0813">Transport</keyword>
<keyword evidence="7 23" id="KW-0812">Transmembrane</keyword>